<evidence type="ECO:0000259" key="1">
    <source>
        <dbReference type="Pfam" id="PF20114"/>
    </source>
</evidence>
<reference evidence="2" key="1">
    <citation type="submission" date="2020-10" db="EMBL/GenBank/DDBJ databases">
        <authorList>
            <person name="Gilroy R."/>
        </authorList>
    </citation>
    <scope>NUCLEOTIDE SEQUENCE</scope>
    <source>
        <strain evidence="2">B3-4054</strain>
    </source>
</reference>
<gene>
    <name evidence="2" type="ORF">IAA96_00815</name>
</gene>
<comment type="caution">
    <text evidence="2">The sequence shown here is derived from an EMBL/GenBank/DDBJ whole genome shotgun (WGS) entry which is preliminary data.</text>
</comment>
<dbReference type="Pfam" id="PF20114">
    <property type="entry name" value="DUF6504"/>
    <property type="match status" value="1"/>
</dbReference>
<evidence type="ECO:0000313" key="2">
    <source>
        <dbReference type="EMBL" id="MBO8449629.1"/>
    </source>
</evidence>
<sequence>MRFPQFVSERIEPCSADFDAAAMASGCPGVPLRFRWRGEEICVRSVLSSEKTIRPCRNGSSDRYIDKHIYRVETEDGRVMTLYRHRTGKRRDVWTLFTIGPVQ</sequence>
<feature type="domain" description="DUF6504" evidence="1">
    <location>
        <begin position="5"/>
        <end position="99"/>
    </location>
</feature>
<protein>
    <recommendedName>
        <fullName evidence="1">DUF6504 domain-containing protein</fullName>
    </recommendedName>
</protein>
<evidence type="ECO:0000313" key="3">
    <source>
        <dbReference type="Proteomes" id="UP000823616"/>
    </source>
</evidence>
<proteinExistence type="predicted"/>
<dbReference type="EMBL" id="JADIMS010000011">
    <property type="protein sequence ID" value="MBO8449629.1"/>
    <property type="molecule type" value="Genomic_DNA"/>
</dbReference>
<reference evidence="2" key="2">
    <citation type="journal article" date="2021" name="PeerJ">
        <title>Extensive microbial diversity within the chicken gut microbiome revealed by metagenomics and culture.</title>
        <authorList>
            <person name="Gilroy R."/>
            <person name="Ravi A."/>
            <person name="Getino M."/>
            <person name="Pursley I."/>
            <person name="Horton D.L."/>
            <person name="Alikhan N.F."/>
            <person name="Baker D."/>
            <person name="Gharbi K."/>
            <person name="Hall N."/>
            <person name="Watson M."/>
            <person name="Adriaenssens E.M."/>
            <person name="Foster-Nyarko E."/>
            <person name="Jarju S."/>
            <person name="Secka A."/>
            <person name="Antonio M."/>
            <person name="Oren A."/>
            <person name="Chaudhuri R.R."/>
            <person name="La Ragione R."/>
            <person name="Hildebrand F."/>
            <person name="Pallen M.J."/>
        </authorList>
    </citation>
    <scope>NUCLEOTIDE SEQUENCE</scope>
    <source>
        <strain evidence="2">B3-4054</strain>
    </source>
</reference>
<organism evidence="2 3">
    <name type="scientific">Candidatus Avitreponema avistercoris</name>
    <dbReference type="NCBI Taxonomy" id="2840705"/>
    <lineage>
        <taxon>Bacteria</taxon>
        <taxon>Pseudomonadati</taxon>
        <taxon>Spirochaetota</taxon>
        <taxon>Spirochaetia</taxon>
        <taxon>Spirochaetales</taxon>
        <taxon>Candidatus Avitreponema</taxon>
    </lineage>
</organism>
<name>A0A9D9ELE2_9SPIR</name>
<dbReference type="AlphaFoldDB" id="A0A9D9ELE2"/>
<accession>A0A9D9ELE2</accession>
<dbReference type="InterPro" id="IPR045443">
    <property type="entry name" value="DUF6504"/>
</dbReference>
<dbReference type="Proteomes" id="UP000823616">
    <property type="component" value="Unassembled WGS sequence"/>
</dbReference>